<proteinExistence type="predicted"/>
<dbReference type="Proteomes" id="UP001203036">
    <property type="component" value="Unassembled WGS sequence"/>
</dbReference>
<sequence length="316" mass="34590">MPDLAPLPRPDAADGTPRLIGVEIEFAGIPEDSVARVVTDSLGGTATQDDGPFWTVADSALGDLEIYLDTALRKFDQSSLRDELLRVGREVIPVEIVTAPLDMNQMERLNALVSDLRHAGAQGSGAGLFFGFGIHFNVQIASEQVEDIHRPLMAYALIEDWLRAAQPIDETRRALPFTDPYPTAFVRALIEAGNEIGLSELIALYLEHCPSRNFGLDMLPIFAHLAPGRVENVIGAATSARPTFHFRLPDCRIDEPGWSLADEWNRWIAVERVAGDAALLARLAHEWRDDHGPITLSRGSWADRAGDILDGVGITT</sequence>
<protein>
    <submittedName>
        <fullName evidence="1">Amidoligase family protein</fullName>
    </submittedName>
</protein>
<comment type="caution">
    <text evidence="1">The sequence shown here is derived from an EMBL/GenBank/DDBJ whole genome shotgun (WGS) entry which is preliminary data.</text>
</comment>
<name>A0ACC5ZTU8_9RHOB</name>
<reference evidence="1" key="1">
    <citation type="submission" date="2022-06" db="EMBL/GenBank/DDBJ databases">
        <title>Lutimaribacter sp. EGI FJ00013, a novel bacterium isolated from a salt lake sediment enrichment.</title>
        <authorList>
            <person name="Gao L."/>
            <person name="Fang B.-Z."/>
            <person name="Li W.-J."/>
        </authorList>
    </citation>
    <scope>NUCLEOTIDE SEQUENCE</scope>
    <source>
        <strain evidence="1">EGI FJ00013</strain>
    </source>
</reference>
<keyword evidence="2" id="KW-1185">Reference proteome</keyword>
<evidence type="ECO:0000313" key="2">
    <source>
        <dbReference type="Proteomes" id="UP001203036"/>
    </source>
</evidence>
<dbReference type="EMBL" id="JAMQGO010000003">
    <property type="protein sequence ID" value="MCM2561773.1"/>
    <property type="molecule type" value="Genomic_DNA"/>
</dbReference>
<accession>A0ACC5ZTU8</accession>
<organism evidence="1 2">
    <name type="scientific">Lutimaribacter degradans</name>
    <dbReference type="NCBI Taxonomy" id="2945989"/>
    <lineage>
        <taxon>Bacteria</taxon>
        <taxon>Pseudomonadati</taxon>
        <taxon>Pseudomonadota</taxon>
        <taxon>Alphaproteobacteria</taxon>
        <taxon>Rhodobacterales</taxon>
        <taxon>Roseobacteraceae</taxon>
        <taxon>Lutimaribacter</taxon>
    </lineage>
</organism>
<gene>
    <name evidence="1" type="ORF">M8744_06430</name>
</gene>
<evidence type="ECO:0000313" key="1">
    <source>
        <dbReference type="EMBL" id="MCM2561773.1"/>
    </source>
</evidence>